<evidence type="ECO:0000313" key="2">
    <source>
        <dbReference type="Proteomes" id="UP000494216"/>
    </source>
</evidence>
<gene>
    <name evidence="1" type="ORF">METHB2_490026</name>
</gene>
<sequence>MLLLDLDNLYLSRGRRLFQTELYIRFTYNSQDWTGRDLHPNRYVYVWADGVYSHVRMDDLLCLLLVIIGSDESGRKELLALADGYRESAAS</sequence>
<reference evidence="1 2" key="1">
    <citation type="submission" date="2020-02" db="EMBL/GenBank/DDBJ databases">
        <authorList>
            <person name="Hogendoorn C."/>
        </authorList>
    </citation>
    <scope>NUCLEOTIDE SEQUENCE [LARGE SCALE GENOMIC DNA]</scope>
    <source>
        <strain evidence="1">METHB21</strain>
    </source>
</reference>
<organism evidence="1 2">
    <name type="scientific">Candidatus Methylobacter favarea</name>
    <dbReference type="NCBI Taxonomy" id="2707345"/>
    <lineage>
        <taxon>Bacteria</taxon>
        <taxon>Pseudomonadati</taxon>
        <taxon>Pseudomonadota</taxon>
        <taxon>Gammaproteobacteria</taxon>
        <taxon>Methylococcales</taxon>
        <taxon>Methylococcaceae</taxon>
        <taxon>Methylobacter</taxon>
    </lineage>
</organism>
<protein>
    <submittedName>
        <fullName evidence="1">Uncharacterized protein</fullName>
    </submittedName>
</protein>
<accession>A0A8S0XK09</accession>
<dbReference type="Proteomes" id="UP000494216">
    <property type="component" value="Unassembled WGS sequence"/>
</dbReference>
<proteinExistence type="predicted"/>
<comment type="caution">
    <text evidence="1">The sequence shown here is derived from an EMBL/GenBank/DDBJ whole genome shotgun (WGS) entry which is preliminary data.</text>
</comment>
<dbReference type="EMBL" id="CADCXN010000079">
    <property type="protein sequence ID" value="CAA9891720.1"/>
    <property type="molecule type" value="Genomic_DNA"/>
</dbReference>
<dbReference type="AlphaFoldDB" id="A0A8S0XK09"/>
<evidence type="ECO:0000313" key="1">
    <source>
        <dbReference type="EMBL" id="CAA9891720.1"/>
    </source>
</evidence>
<name>A0A8S0XK09_9GAMM</name>
<keyword evidence="2" id="KW-1185">Reference proteome</keyword>